<dbReference type="InterPro" id="IPR013094">
    <property type="entry name" value="AB_hydrolase_3"/>
</dbReference>
<dbReference type="Pfam" id="PF07859">
    <property type="entry name" value="Abhydrolase_3"/>
    <property type="match status" value="1"/>
</dbReference>
<dbReference type="EMBL" id="BMXA01000010">
    <property type="protein sequence ID" value="GHA21654.1"/>
    <property type="molecule type" value="Genomic_DNA"/>
</dbReference>
<dbReference type="AlphaFoldDB" id="A0A918S5H1"/>
<feature type="domain" description="Alpha/beta hydrolase fold-3" evidence="4">
    <location>
        <begin position="115"/>
        <end position="329"/>
    </location>
</feature>
<proteinExistence type="inferred from homology"/>
<dbReference type="Gene3D" id="3.40.50.1820">
    <property type="entry name" value="alpha/beta hydrolase"/>
    <property type="match status" value="1"/>
</dbReference>
<protein>
    <recommendedName>
        <fullName evidence="4">Alpha/beta hydrolase fold-3 domain-containing protein</fullName>
    </recommendedName>
</protein>
<comment type="caution">
    <text evidence="5">The sequence shown here is derived from an EMBL/GenBank/DDBJ whole genome shotgun (WGS) entry which is preliminary data.</text>
</comment>
<evidence type="ECO:0000256" key="1">
    <source>
        <dbReference type="ARBA" id="ARBA00010515"/>
    </source>
</evidence>
<dbReference type="SUPFAM" id="SSF53474">
    <property type="entry name" value="alpha/beta-Hydrolases"/>
    <property type="match status" value="1"/>
</dbReference>
<keyword evidence="6" id="KW-1185">Reference proteome</keyword>
<dbReference type="Proteomes" id="UP000614811">
    <property type="component" value="Unassembled WGS sequence"/>
</dbReference>
<comment type="similarity">
    <text evidence="1">Belongs to the 'GDXG' lipolytic enzyme family.</text>
</comment>
<dbReference type="PROSITE" id="PS01174">
    <property type="entry name" value="LIPASE_GDXG_SER"/>
    <property type="match status" value="1"/>
</dbReference>
<sequence>MTWIILFAVLLTLWLVAVFVLSGQDMRNFDSAVDDVFENHPEDEQAVKSLVTVLKDTRAKASGTRSIKKALGVVREFADNISADLETDSEFKQVTCDGVKAEWTIPQNCRPGRRILFLHGGAFIFGSPLGHRKMSDQLAKLAQAAVLSVDYRLMPEHGRKASIIDAQIAYQWLLQHDVDGVHALDTLLVAGDSAGGNLALMLASWSKTHTKRQPDAVIAFSPSTDMTMMSPTIKSNRLTDLMLGEGLGLLSRLPAVARAWIGLVTLRMNPANPLASPVFGDLSSLPPTLIHASSNEMLLGEAIRYANRAKAMGSDVTLQVWKDQIHDWHLFNLGYGSANHAWREVEKFIHQVVPVAALEAPKSASNH</sequence>
<name>A0A918S5H1_9GAMM</name>
<dbReference type="InterPro" id="IPR050300">
    <property type="entry name" value="GDXG_lipolytic_enzyme"/>
</dbReference>
<accession>A0A918S5H1</accession>
<feature type="active site" evidence="3">
    <location>
        <position position="193"/>
    </location>
</feature>
<dbReference type="RefSeq" id="WP_189402959.1">
    <property type="nucleotide sequence ID" value="NZ_BMXA01000010.1"/>
</dbReference>
<dbReference type="GO" id="GO:0004806">
    <property type="term" value="F:triacylglycerol lipase activity"/>
    <property type="evidence" value="ECO:0007669"/>
    <property type="project" value="TreeGrafter"/>
</dbReference>
<evidence type="ECO:0000256" key="3">
    <source>
        <dbReference type="PROSITE-ProRule" id="PRU10038"/>
    </source>
</evidence>
<reference evidence="5" key="1">
    <citation type="journal article" date="2014" name="Int. J. Syst. Evol. Microbiol.">
        <title>Complete genome sequence of Corynebacterium casei LMG S-19264T (=DSM 44701T), isolated from a smear-ripened cheese.</title>
        <authorList>
            <consortium name="US DOE Joint Genome Institute (JGI-PGF)"/>
            <person name="Walter F."/>
            <person name="Albersmeier A."/>
            <person name="Kalinowski J."/>
            <person name="Ruckert C."/>
        </authorList>
    </citation>
    <scope>NUCLEOTIDE SEQUENCE</scope>
    <source>
        <strain evidence="5">KCTC 12711</strain>
    </source>
</reference>
<reference evidence="5" key="2">
    <citation type="submission" date="2020-09" db="EMBL/GenBank/DDBJ databases">
        <authorList>
            <person name="Sun Q."/>
            <person name="Kim S."/>
        </authorList>
    </citation>
    <scope>NUCLEOTIDE SEQUENCE</scope>
    <source>
        <strain evidence="5">KCTC 12711</strain>
    </source>
</reference>
<evidence type="ECO:0000256" key="2">
    <source>
        <dbReference type="ARBA" id="ARBA00022801"/>
    </source>
</evidence>
<organism evidence="5 6">
    <name type="scientific">Arenicella chitinivorans</name>
    <dbReference type="NCBI Taxonomy" id="1329800"/>
    <lineage>
        <taxon>Bacteria</taxon>
        <taxon>Pseudomonadati</taxon>
        <taxon>Pseudomonadota</taxon>
        <taxon>Gammaproteobacteria</taxon>
        <taxon>Arenicellales</taxon>
        <taxon>Arenicellaceae</taxon>
        <taxon>Arenicella</taxon>
    </lineage>
</organism>
<gene>
    <name evidence="5" type="ORF">GCM10008090_34470</name>
</gene>
<keyword evidence="2" id="KW-0378">Hydrolase</keyword>
<dbReference type="InterPro" id="IPR029058">
    <property type="entry name" value="AB_hydrolase_fold"/>
</dbReference>
<evidence type="ECO:0000313" key="6">
    <source>
        <dbReference type="Proteomes" id="UP000614811"/>
    </source>
</evidence>
<dbReference type="InterPro" id="IPR033140">
    <property type="entry name" value="Lipase_GDXG_put_SER_AS"/>
</dbReference>
<evidence type="ECO:0000259" key="4">
    <source>
        <dbReference type="Pfam" id="PF07859"/>
    </source>
</evidence>
<dbReference type="PANTHER" id="PTHR48081">
    <property type="entry name" value="AB HYDROLASE SUPERFAMILY PROTEIN C4A8.06C"/>
    <property type="match status" value="1"/>
</dbReference>
<dbReference type="PANTHER" id="PTHR48081:SF30">
    <property type="entry name" value="ACETYL-HYDROLASE LIPR-RELATED"/>
    <property type="match status" value="1"/>
</dbReference>
<evidence type="ECO:0000313" key="5">
    <source>
        <dbReference type="EMBL" id="GHA21654.1"/>
    </source>
</evidence>